<keyword evidence="7 8" id="KW-0057">Aromatic amino acid biosynthesis</keyword>
<gene>
    <name evidence="8" type="primary">trpD</name>
    <name evidence="11" type="ordered locus">Mpet_0919</name>
</gene>
<dbReference type="EMBL" id="CP002117">
    <property type="protein sequence ID" value="ADN35686.1"/>
    <property type="molecule type" value="Genomic_DNA"/>
</dbReference>
<keyword evidence="6 8" id="KW-0822">Tryptophan biosynthesis</keyword>
<dbReference type="AlphaFoldDB" id="E1RJN9"/>
<dbReference type="EC" id="2.4.2.18" evidence="2 8"/>
<accession>E1RJN9</accession>
<dbReference type="eggNOG" id="arCOG02012">
    <property type="taxonomic scope" value="Archaea"/>
</dbReference>
<dbReference type="HAMAP" id="MF_00211">
    <property type="entry name" value="TrpD"/>
    <property type="match status" value="1"/>
</dbReference>
<dbReference type="GO" id="GO:0000287">
    <property type="term" value="F:magnesium ion binding"/>
    <property type="evidence" value="ECO:0007669"/>
    <property type="project" value="UniProtKB-UniRule"/>
</dbReference>
<evidence type="ECO:0000256" key="5">
    <source>
        <dbReference type="ARBA" id="ARBA00022679"/>
    </source>
</evidence>
<reference evidence="11 12" key="1">
    <citation type="journal article" date="2010" name="Stand. Genomic Sci.">
        <title>Complete genome sequence of Methanoplanus petrolearius type strain (SEBR 4847).</title>
        <authorList>
            <person name="Brambilla E."/>
            <person name="Djao O.D."/>
            <person name="Daligault H."/>
            <person name="Lapidus A."/>
            <person name="Lucas S."/>
            <person name="Hammon N."/>
            <person name="Nolan M."/>
            <person name="Tice H."/>
            <person name="Cheng J.F."/>
            <person name="Han C."/>
            <person name="Tapia R."/>
            <person name="Goodwin L."/>
            <person name="Pitluck S."/>
            <person name="Liolios K."/>
            <person name="Ivanova N."/>
            <person name="Mavromatis K."/>
            <person name="Mikhailova N."/>
            <person name="Pati A."/>
            <person name="Chen A."/>
            <person name="Palaniappan K."/>
            <person name="Land M."/>
            <person name="Hauser L."/>
            <person name="Chang Y.J."/>
            <person name="Jeffries C.D."/>
            <person name="Rohde M."/>
            <person name="Spring S."/>
            <person name="Sikorski J."/>
            <person name="Goker M."/>
            <person name="Woyke T."/>
            <person name="Bristow J."/>
            <person name="Eisen J.A."/>
            <person name="Markowitz V."/>
            <person name="Hugenholtz P."/>
            <person name="Kyrpides N.C."/>
            <person name="Klenk H.P."/>
        </authorList>
    </citation>
    <scope>NUCLEOTIDE SEQUENCE [LARGE SCALE GENOMIC DNA]</scope>
    <source>
        <strain evidence="12">DSM 11571 / OCM 486 / SEBR 4847</strain>
    </source>
</reference>
<feature type="binding site" evidence="8">
    <location>
        <begin position="91"/>
        <end position="94"/>
    </location>
    <ligand>
        <name>5-phospho-alpha-D-ribose 1-diphosphate</name>
        <dbReference type="ChEBI" id="CHEBI:58017"/>
    </ligand>
</feature>
<dbReference type="Gene3D" id="1.20.970.10">
    <property type="entry name" value="Transferase, Pyrimidine Nucleoside Phosphorylase, Chain C"/>
    <property type="match status" value="1"/>
</dbReference>
<feature type="binding site" evidence="8">
    <location>
        <position position="112"/>
    </location>
    <ligand>
        <name>anthranilate</name>
        <dbReference type="ChEBI" id="CHEBI:16567"/>
        <label>1</label>
    </ligand>
</feature>
<dbReference type="SUPFAM" id="SSF47648">
    <property type="entry name" value="Nucleoside phosphorylase/phosphoribosyltransferase N-terminal domain"/>
    <property type="match status" value="1"/>
</dbReference>
<keyword evidence="8" id="KW-0460">Magnesium</keyword>
<dbReference type="PANTHER" id="PTHR43285:SF2">
    <property type="entry name" value="ANTHRANILATE PHOSPHORIBOSYLTRANSFERASE"/>
    <property type="match status" value="1"/>
</dbReference>
<evidence type="ECO:0000256" key="4">
    <source>
        <dbReference type="ARBA" id="ARBA00022676"/>
    </source>
</evidence>
<feature type="binding site" evidence="8">
    <location>
        <position position="226"/>
    </location>
    <ligand>
        <name>Mg(2+)</name>
        <dbReference type="ChEBI" id="CHEBI:18420"/>
        <label>1</label>
    </ligand>
</feature>
<comment type="pathway">
    <text evidence="1 8">Amino-acid biosynthesis; L-tryptophan biosynthesis; L-tryptophan from chorismate: step 2/5.</text>
</comment>
<dbReference type="NCBIfam" id="TIGR01245">
    <property type="entry name" value="trpD"/>
    <property type="match status" value="1"/>
</dbReference>
<evidence type="ECO:0000256" key="8">
    <source>
        <dbReference type="HAMAP-Rule" id="MF_00211"/>
    </source>
</evidence>
<dbReference type="Gene3D" id="3.40.1030.10">
    <property type="entry name" value="Nucleoside phosphorylase/phosphoribosyltransferase catalytic domain"/>
    <property type="match status" value="1"/>
</dbReference>
<comment type="catalytic activity">
    <reaction evidence="8">
        <text>N-(5-phospho-beta-D-ribosyl)anthranilate + diphosphate = 5-phospho-alpha-D-ribose 1-diphosphate + anthranilate</text>
        <dbReference type="Rhea" id="RHEA:11768"/>
        <dbReference type="ChEBI" id="CHEBI:16567"/>
        <dbReference type="ChEBI" id="CHEBI:18277"/>
        <dbReference type="ChEBI" id="CHEBI:33019"/>
        <dbReference type="ChEBI" id="CHEBI:58017"/>
        <dbReference type="EC" id="2.4.2.18"/>
    </reaction>
</comment>
<comment type="cofactor">
    <cofactor evidence="8">
        <name>Mg(2+)</name>
        <dbReference type="ChEBI" id="CHEBI:18420"/>
    </cofactor>
    <text evidence="8">Binds 2 magnesium ions per monomer.</text>
</comment>
<feature type="binding site" evidence="8">
    <location>
        <position position="93"/>
    </location>
    <ligand>
        <name>Mg(2+)</name>
        <dbReference type="ChEBI" id="CHEBI:18420"/>
        <label>1</label>
    </ligand>
</feature>
<evidence type="ECO:0000256" key="1">
    <source>
        <dbReference type="ARBA" id="ARBA00004907"/>
    </source>
</evidence>
<dbReference type="InterPro" id="IPR005940">
    <property type="entry name" value="Anthranilate_Pribosyl_Tfrase"/>
</dbReference>
<dbReference type="InterPro" id="IPR035902">
    <property type="entry name" value="Nuc_phospho_transferase"/>
</dbReference>
<feature type="binding site" evidence="8">
    <location>
        <position position="81"/>
    </location>
    <ligand>
        <name>5-phospho-alpha-D-ribose 1-diphosphate</name>
        <dbReference type="ChEBI" id="CHEBI:58017"/>
    </ligand>
</feature>
<dbReference type="SUPFAM" id="SSF52418">
    <property type="entry name" value="Nucleoside phosphorylase/phosphoribosyltransferase catalytic domain"/>
    <property type="match status" value="1"/>
</dbReference>
<keyword evidence="12" id="KW-1185">Reference proteome</keyword>
<comment type="function">
    <text evidence="8">Catalyzes the transfer of the phosphoribosyl group of 5-phosphorylribose-1-pyrophosphate (PRPP) to anthranilate to yield N-(5'-phosphoribosyl)-anthranilate (PRA).</text>
</comment>
<feature type="binding site" evidence="8">
    <location>
        <position position="167"/>
    </location>
    <ligand>
        <name>anthranilate</name>
        <dbReference type="ChEBI" id="CHEBI:16567"/>
        <label>2</label>
    </ligand>
</feature>
<dbReference type="InterPro" id="IPR000312">
    <property type="entry name" value="Glycosyl_Trfase_fam3"/>
</dbReference>
<dbReference type="KEGG" id="mpi:Mpet_0919"/>
<name>E1RJN9_METP4</name>
<feature type="binding site" evidence="8">
    <location>
        <position position="81"/>
    </location>
    <ligand>
        <name>anthranilate</name>
        <dbReference type="ChEBI" id="CHEBI:16567"/>
        <label>1</label>
    </ligand>
</feature>
<evidence type="ECO:0000256" key="2">
    <source>
        <dbReference type="ARBA" id="ARBA00011948"/>
    </source>
</evidence>
<dbReference type="GO" id="GO:0004048">
    <property type="term" value="F:anthranilate phosphoribosyltransferase activity"/>
    <property type="evidence" value="ECO:0007669"/>
    <property type="project" value="UniProtKB-UniRule"/>
</dbReference>
<comment type="subunit">
    <text evidence="8">Homodimer.</text>
</comment>
<comment type="similarity">
    <text evidence="8">Belongs to the anthranilate phosphoribosyltransferase family.</text>
</comment>
<sequence>MIRSAIAAAVDGSDLTDFEAASVMREIMAGEATDSQIASFITAMRMKGETSREIASFAEAMRESGVKIHPKVKGTLVDTCGTGGDGSNTFNISTAAAIVAAGAGVPVVKHGNRSVSSRCGSADVLEALGVDIMAEPATVERTIEEIGIGFLFARSFHPAMGHASTARQETGIRTVFNVLGPLANPAGAQAQLLGVYDRELVVKIAEVLAILGTERAMVVHGDGLDEITTAGKTTVAELKDGEITEYTLDCRDLGIPLSSPGELTGDDPRTNACIIRRVLGGDEGEKCIGARDIVLLNAAAAIYVGGYAPTLEKGLSAAETSIDSGSAMRKLEALVGYGSYGSDEGDGNA</sequence>
<feature type="binding site" evidence="8">
    <location>
        <position position="226"/>
    </location>
    <ligand>
        <name>Mg(2+)</name>
        <dbReference type="ChEBI" id="CHEBI:18420"/>
        <label>2</label>
    </ligand>
</feature>
<feature type="binding site" evidence="8">
    <location>
        <begin position="109"/>
        <end position="117"/>
    </location>
    <ligand>
        <name>5-phospho-alpha-D-ribose 1-diphosphate</name>
        <dbReference type="ChEBI" id="CHEBI:58017"/>
    </ligand>
</feature>
<dbReference type="RefSeq" id="WP_013328864.1">
    <property type="nucleotide sequence ID" value="NC_014507.1"/>
</dbReference>
<dbReference type="HOGENOM" id="CLU_034315_2_1_2"/>
<feature type="binding site" evidence="8">
    <location>
        <begin position="84"/>
        <end position="85"/>
    </location>
    <ligand>
        <name>5-phospho-alpha-D-ribose 1-diphosphate</name>
        <dbReference type="ChEBI" id="CHEBI:58017"/>
    </ligand>
</feature>
<dbReference type="Pfam" id="PF00591">
    <property type="entry name" value="Glycos_transf_3"/>
    <property type="match status" value="1"/>
</dbReference>
<dbReference type="Proteomes" id="UP000006565">
    <property type="component" value="Chromosome"/>
</dbReference>
<dbReference type="InterPro" id="IPR017459">
    <property type="entry name" value="Glycosyl_Trfase_fam3_N_dom"/>
</dbReference>
<dbReference type="PANTHER" id="PTHR43285">
    <property type="entry name" value="ANTHRANILATE PHOSPHORIBOSYLTRANSFERASE"/>
    <property type="match status" value="1"/>
</dbReference>
<evidence type="ECO:0000259" key="9">
    <source>
        <dbReference type="Pfam" id="PF00591"/>
    </source>
</evidence>
<feature type="binding site" evidence="8">
    <location>
        <position position="225"/>
    </location>
    <ligand>
        <name>Mg(2+)</name>
        <dbReference type="ChEBI" id="CHEBI:18420"/>
        <label>2</label>
    </ligand>
</feature>
<dbReference type="GO" id="GO:0000162">
    <property type="term" value="P:L-tryptophan biosynthetic process"/>
    <property type="evidence" value="ECO:0007669"/>
    <property type="project" value="UniProtKB-UniRule"/>
</dbReference>
<evidence type="ECO:0000256" key="7">
    <source>
        <dbReference type="ARBA" id="ARBA00023141"/>
    </source>
</evidence>
<organism evidence="11 12">
    <name type="scientific">Methanolacinia petrolearia (strain DSM 11571 / OCM 486 / SEBR 4847)</name>
    <name type="common">Methanoplanus petrolearius</name>
    <dbReference type="NCBI Taxonomy" id="679926"/>
    <lineage>
        <taxon>Archaea</taxon>
        <taxon>Methanobacteriati</taxon>
        <taxon>Methanobacteriota</taxon>
        <taxon>Stenosarchaea group</taxon>
        <taxon>Methanomicrobia</taxon>
        <taxon>Methanomicrobiales</taxon>
        <taxon>Methanomicrobiaceae</taxon>
        <taxon>Methanolacinia</taxon>
    </lineage>
</organism>
<keyword evidence="5 8" id="KW-0808">Transferase</keyword>
<evidence type="ECO:0000313" key="11">
    <source>
        <dbReference type="EMBL" id="ADN35686.1"/>
    </source>
</evidence>
<feature type="binding site" evidence="8">
    <location>
        <position position="89"/>
    </location>
    <ligand>
        <name>5-phospho-alpha-D-ribose 1-diphosphate</name>
        <dbReference type="ChEBI" id="CHEBI:58017"/>
    </ligand>
</feature>
<dbReference type="OrthoDB" id="8214at2157"/>
<dbReference type="GO" id="GO:0005829">
    <property type="term" value="C:cytosol"/>
    <property type="evidence" value="ECO:0007669"/>
    <property type="project" value="TreeGrafter"/>
</dbReference>
<keyword evidence="8" id="KW-0479">Metal-binding</keyword>
<proteinExistence type="inferred from homology"/>
<dbReference type="FunFam" id="3.40.1030.10:FF:000002">
    <property type="entry name" value="Anthranilate phosphoribosyltransferase"/>
    <property type="match status" value="1"/>
</dbReference>
<feature type="domain" description="Glycosyl transferase family 3 N-terminal" evidence="10">
    <location>
        <begin position="4"/>
        <end position="65"/>
    </location>
</feature>
<comment type="caution">
    <text evidence="8">Lacks conserved residue(s) required for the propagation of feature annotation.</text>
</comment>
<keyword evidence="4 8" id="KW-0328">Glycosyltransferase</keyword>
<evidence type="ECO:0000259" key="10">
    <source>
        <dbReference type="Pfam" id="PF02885"/>
    </source>
</evidence>
<evidence type="ECO:0000313" key="12">
    <source>
        <dbReference type="Proteomes" id="UP000006565"/>
    </source>
</evidence>
<dbReference type="STRING" id="679926.Mpet_0919"/>
<evidence type="ECO:0000256" key="3">
    <source>
        <dbReference type="ARBA" id="ARBA00022605"/>
    </source>
</evidence>
<feature type="binding site" evidence="8">
    <location>
        <position position="121"/>
    </location>
    <ligand>
        <name>5-phospho-alpha-D-ribose 1-diphosphate</name>
        <dbReference type="ChEBI" id="CHEBI:58017"/>
    </ligand>
</feature>
<dbReference type="InterPro" id="IPR036320">
    <property type="entry name" value="Glycosyl_Trfase_fam3_N_dom_sf"/>
</dbReference>
<evidence type="ECO:0000256" key="6">
    <source>
        <dbReference type="ARBA" id="ARBA00022822"/>
    </source>
</evidence>
<dbReference type="GeneID" id="9743378"/>
<keyword evidence="3 8" id="KW-0028">Amino-acid biosynthesis</keyword>
<feature type="domain" description="Glycosyl transferase family 3" evidence="9">
    <location>
        <begin position="75"/>
        <end position="327"/>
    </location>
</feature>
<dbReference type="Pfam" id="PF02885">
    <property type="entry name" value="Glycos_trans_3N"/>
    <property type="match status" value="1"/>
</dbReference>
<protein>
    <recommendedName>
        <fullName evidence="2 8">Anthranilate phosphoribosyltransferase</fullName>
        <ecNumber evidence="2 8">2.4.2.18</ecNumber>
    </recommendedName>
</protein>
<dbReference type="UniPathway" id="UPA00035">
    <property type="reaction ID" value="UER00041"/>
</dbReference>